<gene>
    <name evidence="1" type="ORF">NIIDNTM18_09970</name>
</gene>
<sequence length="336" mass="37208">MIRALAVVNNHISLNMLLADLGARGIAPNETFIIGTRQMDLPDNLGGKLDYPGKHEMGVLGQRRFIGFYRHATRILNRQLASPALQHLYVINNDNLLTSHLLETALRDGREVTVVVEGLMNFLDSGVHNLDSWRLKIKPVLTRLLGLRYVTPVGHQSGAFHPAVRRVVSFSRDGLRAPPEKVVLRRWPIEAAPSLPPDPDVGLVVHTALARFMSEAQYRVFAEGYANWISAQNFRRLYTKPHPRSEDPLLESLLPPHEVINDDRPIEDMAGDIAAGVVVGPGTTPLVTLKLMRPELRCIDFGADYYVPIVYQGGIGATPLFEAAGVERVPFTEGAN</sequence>
<dbReference type="AlphaFoldDB" id="A0A6S6NZU6"/>
<dbReference type="EMBL" id="AP023287">
    <property type="protein sequence ID" value="BCI51719.1"/>
    <property type="molecule type" value="Genomic_DNA"/>
</dbReference>
<dbReference type="Proteomes" id="UP000515734">
    <property type="component" value="Chromosome"/>
</dbReference>
<accession>A0A6S6NZU6</accession>
<reference evidence="1 2" key="1">
    <citation type="submission" date="2020-07" db="EMBL/GenBank/DDBJ databases">
        <title>Complete genome sequence of Mycolicibacterium litorale like strain isolated from cardiac implantable electronic device infection.</title>
        <authorList>
            <person name="Fukano H."/>
            <person name="Miyama H."/>
            <person name="Hoshino Y."/>
        </authorList>
    </citation>
    <scope>NUCLEOTIDE SEQUENCE [LARGE SCALE GENOMIC DNA]</scope>
    <source>
        <strain evidence="1 2">NIIDNTM18</strain>
    </source>
</reference>
<evidence type="ECO:0000313" key="1">
    <source>
        <dbReference type="EMBL" id="BCI51719.1"/>
    </source>
</evidence>
<evidence type="ECO:0000313" key="2">
    <source>
        <dbReference type="Proteomes" id="UP000515734"/>
    </source>
</evidence>
<dbReference type="RefSeq" id="WP_185294647.1">
    <property type="nucleotide sequence ID" value="NZ_AP023287.1"/>
</dbReference>
<name>A0A6S6NZU6_9MYCO</name>
<organism evidence="1 2">
    <name type="scientific">Mycolicibacterium litorale</name>
    <dbReference type="NCBI Taxonomy" id="758802"/>
    <lineage>
        <taxon>Bacteria</taxon>
        <taxon>Bacillati</taxon>
        <taxon>Actinomycetota</taxon>
        <taxon>Actinomycetes</taxon>
        <taxon>Mycobacteriales</taxon>
        <taxon>Mycobacteriaceae</taxon>
        <taxon>Mycolicibacterium</taxon>
    </lineage>
</organism>
<protein>
    <submittedName>
        <fullName evidence="1">Uncharacterized protein</fullName>
    </submittedName>
</protein>
<proteinExistence type="predicted"/>